<dbReference type="eggNOG" id="COG0456">
    <property type="taxonomic scope" value="Bacteria"/>
</dbReference>
<dbReference type="GO" id="GO:0019491">
    <property type="term" value="P:ectoine biosynthetic process"/>
    <property type="evidence" value="ECO:0007669"/>
    <property type="project" value="UniProtKB-UniPathway"/>
</dbReference>
<dbReference type="Pfam" id="PF00583">
    <property type="entry name" value="Acetyltransf_1"/>
    <property type="match status" value="1"/>
</dbReference>
<keyword evidence="11" id="KW-1185">Reference proteome</keyword>
<dbReference type="GO" id="GO:0033816">
    <property type="term" value="F:diaminobutyrate acetyltransferase activity"/>
    <property type="evidence" value="ECO:0007669"/>
    <property type="project" value="UniProtKB-EC"/>
</dbReference>
<evidence type="ECO:0000256" key="8">
    <source>
        <dbReference type="RuleBase" id="RU365045"/>
    </source>
</evidence>
<evidence type="ECO:0000256" key="3">
    <source>
        <dbReference type="ARBA" id="ARBA00012355"/>
    </source>
</evidence>
<name>B4R979_PHEZH</name>
<protein>
    <recommendedName>
        <fullName evidence="4 8">L-2,4-diaminobutyric acid acetyltransferase</fullName>
        <shortName evidence="8">DABA acetyltransferase</shortName>
        <ecNumber evidence="3 8">2.3.1.178</ecNumber>
    </recommendedName>
</protein>
<dbReference type="STRING" id="450851.PHZ_c1335"/>
<dbReference type="InterPro" id="IPR016181">
    <property type="entry name" value="Acyl_CoA_acyltransferase"/>
</dbReference>
<dbReference type="NCBIfam" id="TIGR02406">
    <property type="entry name" value="ectoine_EctA"/>
    <property type="match status" value="1"/>
</dbReference>
<evidence type="ECO:0000256" key="1">
    <source>
        <dbReference type="ARBA" id="ARBA00004978"/>
    </source>
</evidence>
<sequence>MTTASLRRAAGGLGVRVDPSPGRVELRAPTLADGPDVHALIRACPPLDENSAYCNLLQCAHFADTCVTAVDGEGLAGWLSAYVSPAEPDTIFVWQVAVAPRARGTGLGGRMLAELLSRPACRGVRRLTTTITEGNQPSWRMFGRLAERLGAPLTREPCFLEGVHLPAGHSTEHMVAIGPFDPAATRA</sequence>
<feature type="domain" description="N-acetyltransferase" evidence="9">
    <location>
        <begin position="24"/>
        <end position="172"/>
    </location>
</feature>
<dbReference type="Gene3D" id="3.40.630.30">
    <property type="match status" value="1"/>
</dbReference>
<evidence type="ECO:0000256" key="5">
    <source>
        <dbReference type="ARBA" id="ARBA00022679"/>
    </source>
</evidence>
<dbReference type="KEGG" id="pzu:PHZ_c1335"/>
<dbReference type="UniPathway" id="UPA00067">
    <property type="reaction ID" value="UER00122"/>
</dbReference>
<dbReference type="PROSITE" id="PS51186">
    <property type="entry name" value="GNAT"/>
    <property type="match status" value="1"/>
</dbReference>
<dbReference type="RefSeq" id="WP_012521893.1">
    <property type="nucleotide sequence ID" value="NC_011144.1"/>
</dbReference>
<evidence type="ECO:0000256" key="2">
    <source>
        <dbReference type="ARBA" id="ARBA00010712"/>
    </source>
</evidence>
<dbReference type="OrthoDB" id="273614at2"/>
<proteinExistence type="inferred from homology"/>
<dbReference type="Proteomes" id="UP000001868">
    <property type="component" value="Chromosome"/>
</dbReference>
<comment type="function">
    <text evidence="8">Catalyzes the acetylation of L-2,4-diaminobutyrate (DABA) to gamma-N-acetyl-alpha,gamma-diaminobutyric acid (ADABA) with acetyl coenzyme A.</text>
</comment>
<evidence type="ECO:0000256" key="4">
    <source>
        <dbReference type="ARBA" id="ARBA00017935"/>
    </source>
</evidence>
<organism evidence="10 11">
    <name type="scientific">Phenylobacterium zucineum (strain HLK1)</name>
    <dbReference type="NCBI Taxonomy" id="450851"/>
    <lineage>
        <taxon>Bacteria</taxon>
        <taxon>Pseudomonadati</taxon>
        <taxon>Pseudomonadota</taxon>
        <taxon>Alphaproteobacteria</taxon>
        <taxon>Caulobacterales</taxon>
        <taxon>Caulobacteraceae</taxon>
        <taxon>Phenylobacterium</taxon>
    </lineage>
</organism>
<dbReference type="InterPro" id="IPR012772">
    <property type="entry name" value="Ectoine_EctA"/>
</dbReference>
<keyword evidence="6 8" id="KW-0012">Acyltransferase</keyword>
<dbReference type="CDD" id="cd04301">
    <property type="entry name" value="NAT_SF"/>
    <property type="match status" value="1"/>
</dbReference>
<accession>B4R979</accession>
<dbReference type="InterPro" id="IPR000182">
    <property type="entry name" value="GNAT_dom"/>
</dbReference>
<dbReference type="AlphaFoldDB" id="B4R979"/>
<keyword evidence="5 8" id="KW-0808">Transferase</keyword>
<dbReference type="EC" id="2.3.1.178" evidence="3 8"/>
<evidence type="ECO:0000256" key="6">
    <source>
        <dbReference type="ARBA" id="ARBA00023315"/>
    </source>
</evidence>
<gene>
    <name evidence="8" type="primary">ectA</name>
    <name evidence="10" type="ordered locus">PHZ_c1335</name>
</gene>
<dbReference type="EMBL" id="CP000747">
    <property type="protein sequence ID" value="ACG77749.1"/>
    <property type="molecule type" value="Genomic_DNA"/>
</dbReference>
<evidence type="ECO:0000313" key="10">
    <source>
        <dbReference type="EMBL" id="ACG77749.1"/>
    </source>
</evidence>
<reference evidence="10 11" key="1">
    <citation type="journal article" date="2008" name="BMC Genomics">
        <title>Complete genome of Phenylobacterium zucineum - a novel facultative intracellular bacterium isolated from human erythroleukemia cell line K562.</title>
        <authorList>
            <person name="Luo Y."/>
            <person name="Xu X."/>
            <person name="Ding Z."/>
            <person name="Liu Z."/>
            <person name="Zhang B."/>
            <person name="Yan Z."/>
            <person name="Sun J."/>
            <person name="Hu S."/>
            <person name="Hu X."/>
        </authorList>
    </citation>
    <scope>NUCLEOTIDE SEQUENCE [LARGE SCALE GENOMIC DNA]</scope>
    <source>
        <strain evidence="10 11">HLK1</strain>
    </source>
</reference>
<evidence type="ECO:0000259" key="9">
    <source>
        <dbReference type="PROSITE" id="PS51186"/>
    </source>
</evidence>
<comment type="similarity">
    <text evidence="2 8">Belongs to the acetyltransferase family. EctA subfamily.</text>
</comment>
<evidence type="ECO:0000256" key="7">
    <source>
        <dbReference type="ARBA" id="ARBA00048924"/>
    </source>
</evidence>
<dbReference type="SUPFAM" id="SSF55729">
    <property type="entry name" value="Acyl-CoA N-acyltransferases (Nat)"/>
    <property type="match status" value="1"/>
</dbReference>
<dbReference type="HOGENOM" id="CLU_111896_0_0_5"/>
<comment type="pathway">
    <text evidence="1 8">Amine and polyamine biosynthesis; ectoine biosynthesis; L-ectoine from L-aspartate 4-semialdehyde: step 2/3.</text>
</comment>
<comment type="catalytic activity">
    <reaction evidence="7 8">
        <text>L-2,4-diaminobutanoate + acetyl-CoA = (2S)-4-acetamido-2-aminobutanoate + CoA + H(+)</text>
        <dbReference type="Rhea" id="RHEA:16901"/>
        <dbReference type="ChEBI" id="CHEBI:15378"/>
        <dbReference type="ChEBI" id="CHEBI:57287"/>
        <dbReference type="ChEBI" id="CHEBI:57288"/>
        <dbReference type="ChEBI" id="CHEBI:58761"/>
        <dbReference type="ChEBI" id="CHEBI:58929"/>
        <dbReference type="EC" id="2.3.1.178"/>
    </reaction>
</comment>
<evidence type="ECO:0000313" key="11">
    <source>
        <dbReference type="Proteomes" id="UP000001868"/>
    </source>
</evidence>